<protein>
    <submittedName>
        <fullName evidence="2">DUF805 domain-containing protein</fullName>
    </submittedName>
</protein>
<evidence type="ECO:0000313" key="3">
    <source>
        <dbReference type="Proteomes" id="UP001193501"/>
    </source>
</evidence>
<keyword evidence="1" id="KW-0472">Membrane</keyword>
<sequence>MGPAEAIRTGFAKSFQYSGRASRSEYWWFLPVGAALPVAALGTALTLRPDMPFPLLFGLGALALSPLMAVTRRRLLDSGEAPIWFETPLMALVIFCAALWAEVSLNRWAFDLWAQGADGPGGFGVMICWLMGNILLLPILFHQFFVGLITGSALFSQMAAPSRQAPPRSGPSPTEAPK</sequence>
<dbReference type="GO" id="GO:0016020">
    <property type="term" value="C:membrane"/>
    <property type="evidence" value="ECO:0007669"/>
    <property type="project" value="InterPro"/>
</dbReference>
<dbReference type="Pfam" id="PF05656">
    <property type="entry name" value="DUF805"/>
    <property type="match status" value="1"/>
</dbReference>
<keyword evidence="3" id="KW-1185">Reference proteome</keyword>
<accession>A0AAE4YA26</accession>
<evidence type="ECO:0000256" key="1">
    <source>
        <dbReference type="SAM" id="Phobius"/>
    </source>
</evidence>
<comment type="caution">
    <text evidence="2">The sequence shown here is derived from an EMBL/GenBank/DDBJ whole genome shotgun (WGS) entry which is preliminary data.</text>
</comment>
<organism evidence="2 3">
    <name type="scientific">Stagnihabitans tardus</name>
    <dbReference type="NCBI Taxonomy" id="2699202"/>
    <lineage>
        <taxon>Bacteria</taxon>
        <taxon>Pseudomonadati</taxon>
        <taxon>Pseudomonadota</taxon>
        <taxon>Alphaproteobacteria</taxon>
        <taxon>Rhodobacterales</taxon>
        <taxon>Paracoccaceae</taxon>
        <taxon>Stagnihabitans</taxon>
    </lineage>
</organism>
<keyword evidence="1" id="KW-0812">Transmembrane</keyword>
<dbReference type="InterPro" id="IPR008523">
    <property type="entry name" value="DUF805"/>
</dbReference>
<keyword evidence="1" id="KW-1133">Transmembrane helix</keyword>
<gene>
    <name evidence="2" type="ORF">GV832_08630</name>
</gene>
<feature type="transmembrane region" description="Helical" evidence="1">
    <location>
        <begin position="53"/>
        <end position="71"/>
    </location>
</feature>
<name>A0AAE4YA26_9RHOB</name>
<reference evidence="2" key="1">
    <citation type="submission" date="2020-01" db="EMBL/GenBank/DDBJ databases">
        <authorList>
            <person name="Chen W.-M."/>
        </authorList>
    </citation>
    <scope>NUCLEOTIDE SEQUENCE</scope>
    <source>
        <strain evidence="2">CYK-10</strain>
    </source>
</reference>
<proteinExistence type="predicted"/>
<dbReference type="EMBL" id="JAABNR010000007">
    <property type="protein sequence ID" value="NBZ87641.1"/>
    <property type="molecule type" value="Genomic_DNA"/>
</dbReference>
<dbReference type="AlphaFoldDB" id="A0AAE4YA26"/>
<feature type="transmembrane region" description="Helical" evidence="1">
    <location>
        <begin position="83"/>
        <end position="101"/>
    </location>
</feature>
<dbReference type="Proteomes" id="UP001193501">
    <property type="component" value="Unassembled WGS sequence"/>
</dbReference>
<dbReference type="RefSeq" id="WP_168774456.1">
    <property type="nucleotide sequence ID" value="NZ_JAABNR010000007.1"/>
</dbReference>
<evidence type="ECO:0000313" key="2">
    <source>
        <dbReference type="EMBL" id="NBZ87641.1"/>
    </source>
</evidence>
<feature type="transmembrane region" description="Helical" evidence="1">
    <location>
        <begin position="121"/>
        <end position="141"/>
    </location>
</feature>
<feature type="transmembrane region" description="Helical" evidence="1">
    <location>
        <begin position="26"/>
        <end position="47"/>
    </location>
</feature>